<evidence type="ECO:0000313" key="1">
    <source>
        <dbReference type="EMBL" id="CAD9982685.1"/>
    </source>
</evidence>
<reference evidence="1" key="1">
    <citation type="submission" date="2021-01" db="EMBL/GenBank/DDBJ databases">
        <authorList>
            <person name="Corre E."/>
            <person name="Pelletier E."/>
            <person name="Niang G."/>
            <person name="Scheremetjew M."/>
            <person name="Finn R."/>
            <person name="Kale V."/>
            <person name="Holt S."/>
            <person name="Cochrane G."/>
            <person name="Meng A."/>
            <person name="Brown T."/>
            <person name="Cohen L."/>
        </authorList>
    </citation>
    <scope>NUCLEOTIDE SEQUENCE</scope>
    <source>
        <strain evidence="1">CCMP125</strain>
    </source>
</reference>
<dbReference type="Pfam" id="PF13306">
    <property type="entry name" value="LRR_5"/>
    <property type="match status" value="3"/>
</dbReference>
<proteinExistence type="predicted"/>
<dbReference type="InterPro" id="IPR032675">
    <property type="entry name" value="LRR_dom_sf"/>
</dbReference>
<protein>
    <submittedName>
        <fullName evidence="1">Uncharacterized protein</fullName>
    </submittedName>
</protein>
<dbReference type="PANTHER" id="PTHR45661">
    <property type="entry name" value="SURFACE ANTIGEN"/>
    <property type="match status" value="1"/>
</dbReference>
<organism evidence="1">
    <name type="scientific">Entomoneis paludosa</name>
    <dbReference type="NCBI Taxonomy" id="265537"/>
    <lineage>
        <taxon>Eukaryota</taxon>
        <taxon>Sar</taxon>
        <taxon>Stramenopiles</taxon>
        <taxon>Ochrophyta</taxon>
        <taxon>Bacillariophyta</taxon>
        <taxon>Bacillariophyceae</taxon>
        <taxon>Bacillariophycidae</taxon>
        <taxon>Entomoneidaceae</taxon>
        <taxon>Entomoneis</taxon>
    </lineage>
</organism>
<dbReference type="PANTHER" id="PTHR45661:SF3">
    <property type="entry name" value="IG-LIKE DOMAIN-CONTAINING PROTEIN"/>
    <property type="match status" value="1"/>
</dbReference>
<dbReference type="AlphaFoldDB" id="A0A7S3DV90"/>
<dbReference type="Gene3D" id="3.80.10.10">
    <property type="entry name" value="Ribonuclease Inhibitor"/>
    <property type="match status" value="3"/>
</dbReference>
<dbReference type="InterPro" id="IPR026906">
    <property type="entry name" value="LRR_5"/>
</dbReference>
<dbReference type="InterPro" id="IPR053139">
    <property type="entry name" value="Surface_bspA-like"/>
</dbReference>
<accession>A0A7S3DV90</accession>
<dbReference type="SUPFAM" id="SSF52058">
    <property type="entry name" value="L domain-like"/>
    <property type="match status" value="2"/>
</dbReference>
<gene>
    <name evidence="1" type="ORF">APAL1065_LOCUS20694</name>
</gene>
<sequence>MDDLSIGDDDRTGWFIYNGQTEEELLQYQSTVVRVQIHAKVTEIPRQTFSQWPHLREVQASHSSQLETIGESAFRSCFRLQSVDLRCASQLNRIERDAWGYCLGLTEIHFANERQELLPPMRWEDAIFEGCTALVHIELPPNLQRVGDQVFCSCESLEHFVIPWAAIPRGTFSGCQSLSHVEFLSQQDLTDIGDEAFVECALTNIDFPPTIQRIGDAAFYLCQHLERISNLSLALTSLGDEAFFGCENLREINLQPCTSLTELPRRVFADCSNLQTVELPTSIGLVSEGAFSGCTSLTSLQWPKSCTGIPDNCFNGCRGLTKILFQSNSLSRIGQGAFYGCHALKDVKLPDSVRFIENSAFIACLELPAILVLPLSLRYLGEAAFADCGGLVAVVLSPRLHSVGRESFYRCHSLSSVSIARMPCVLWPKLLMSLSSAESTGGQLHRAGLNFQTRQSSLFAYLCENIGDLFHGGVAFDAGEHVDKSGIDVAQSPTTESMGENSVAPGTARRTTFFKHMYWRNAAAM</sequence>
<name>A0A7S3DV90_9STRA</name>
<dbReference type="EMBL" id="HBHT01030834">
    <property type="protein sequence ID" value="CAD9982685.1"/>
    <property type="molecule type" value="Transcribed_RNA"/>
</dbReference>